<dbReference type="Gene3D" id="2.40.50.100">
    <property type="match status" value="1"/>
</dbReference>
<dbReference type="Pfam" id="PF25954">
    <property type="entry name" value="Beta-barrel_RND_2"/>
    <property type="match status" value="1"/>
</dbReference>
<dbReference type="Pfam" id="PF25917">
    <property type="entry name" value="BSH_RND"/>
    <property type="match status" value="1"/>
</dbReference>
<organism evidence="7 8">
    <name type="scientific">Aquipluma nitroreducens</name>
    <dbReference type="NCBI Taxonomy" id="2010828"/>
    <lineage>
        <taxon>Bacteria</taxon>
        <taxon>Pseudomonadati</taxon>
        <taxon>Bacteroidota</taxon>
        <taxon>Bacteroidia</taxon>
        <taxon>Marinilabiliales</taxon>
        <taxon>Prolixibacteraceae</taxon>
        <taxon>Aquipluma</taxon>
    </lineage>
</organism>
<dbReference type="EMBL" id="AP018694">
    <property type="protein sequence ID" value="BBE17714.1"/>
    <property type="molecule type" value="Genomic_DNA"/>
</dbReference>
<sequence length="341" mass="37436">MQKTMILSAIVIILFGCKQKQEAVKQEVTAIKVKAQAVQTFNGLSDLRYSGTVEAAQTIPLSFQSSGTVEQVLVQEGDAVRKGQLLATVNKADNQSMYNLSLATYQQAKDAYDRLKQVYDNGSLSEVKWVEMETNLKKAESQLQVSKNSLEKCNLYAPVSGIIGKRNVEPGQSSLSSFSPLELVKIETILVKISVPENEIGKIKKGMNASFTISALENKQYEGTITNVGVVADQFSRTYEVKITVKNTNLEIKPGMVCDVTLNTTAEKQMVLIPYNAISKDTDGSSFVYVVTDDQKSVRKQIVKLGDYQNNGLEILSGLTANQSIVVEGKEKLTDNSQIIL</sequence>
<evidence type="ECO:0000313" key="7">
    <source>
        <dbReference type="EMBL" id="BBE17714.1"/>
    </source>
</evidence>
<gene>
    <name evidence="7" type="ORF">AQPE_1871</name>
</gene>
<dbReference type="InterPro" id="IPR058627">
    <property type="entry name" value="MdtA-like_C"/>
</dbReference>
<dbReference type="NCBIfam" id="TIGR01730">
    <property type="entry name" value="RND_mfp"/>
    <property type="match status" value="1"/>
</dbReference>
<dbReference type="PROSITE" id="PS51257">
    <property type="entry name" value="PROKAR_LIPOPROTEIN"/>
    <property type="match status" value="1"/>
</dbReference>
<name>A0A5K7S8T4_9BACT</name>
<dbReference type="SUPFAM" id="SSF111369">
    <property type="entry name" value="HlyD-like secretion proteins"/>
    <property type="match status" value="1"/>
</dbReference>
<evidence type="ECO:0000259" key="6">
    <source>
        <dbReference type="Pfam" id="PF25967"/>
    </source>
</evidence>
<evidence type="ECO:0000259" key="5">
    <source>
        <dbReference type="Pfam" id="PF25954"/>
    </source>
</evidence>
<evidence type="ECO:0000313" key="8">
    <source>
        <dbReference type="Proteomes" id="UP001193389"/>
    </source>
</evidence>
<evidence type="ECO:0000256" key="3">
    <source>
        <dbReference type="ARBA" id="ARBA00022448"/>
    </source>
</evidence>
<dbReference type="PANTHER" id="PTHR30469:SF15">
    <property type="entry name" value="HLYD FAMILY OF SECRETION PROTEINS"/>
    <property type="match status" value="1"/>
</dbReference>
<comment type="similarity">
    <text evidence="2">Belongs to the membrane fusion protein (MFP) (TC 8.A.1) family.</text>
</comment>
<dbReference type="Proteomes" id="UP001193389">
    <property type="component" value="Chromosome"/>
</dbReference>
<dbReference type="KEGG" id="anf:AQPE_1871"/>
<dbReference type="InterPro" id="IPR006143">
    <property type="entry name" value="RND_pump_MFP"/>
</dbReference>
<evidence type="ECO:0000256" key="2">
    <source>
        <dbReference type="ARBA" id="ARBA00009477"/>
    </source>
</evidence>
<dbReference type="PANTHER" id="PTHR30469">
    <property type="entry name" value="MULTIDRUG RESISTANCE PROTEIN MDTA"/>
    <property type="match status" value="1"/>
</dbReference>
<evidence type="ECO:0000259" key="4">
    <source>
        <dbReference type="Pfam" id="PF25917"/>
    </source>
</evidence>
<proteinExistence type="inferred from homology"/>
<dbReference type="Pfam" id="PF25967">
    <property type="entry name" value="RND-MFP_C"/>
    <property type="match status" value="1"/>
</dbReference>
<accession>A0A5K7S8T4</accession>
<dbReference type="GO" id="GO:0015562">
    <property type="term" value="F:efflux transmembrane transporter activity"/>
    <property type="evidence" value="ECO:0007669"/>
    <property type="project" value="TreeGrafter"/>
</dbReference>
<dbReference type="InterPro" id="IPR058792">
    <property type="entry name" value="Beta-barrel_RND_2"/>
</dbReference>
<protein>
    <submittedName>
        <fullName evidence="7">Co/Zn/Cd efflux system membrane fusion protein</fullName>
    </submittedName>
</protein>
<dbReference type="Gene3D" id="2.40.30.170">
    <property type="match status" value="1"/>
</dbReference>
<dbReference type="AlphaFoldDB" id="A0A5K7S8T4"/>
<feature type="domain" description="Multidrug resistance protein MdtA-like barrel-sandwich hybrid" evidence="4">
    <location>
        <begin position="64"/>
        <end position="173"/>
    </location>
</feature>
<comment type="subcellular location">
    <subcellularLocation>
        <location evidence="1">Cell envelope</location>
    </subcellularLocation>
</comment>
<feature type="domain" description="CusB-like beta-barrel" evidence="5">
    <location>
        <begin position="191"/>
        <end position="265"/>
    </location>
</feature>
<keyword evidence="3" id="KW-0813">Transport</keyword>
<dbReference type="GO" id="GO:1990281">
    <property type="term" value="C:efflux pump complex"/>
    <property type="evidence" value="ECO:0007669"/>
    <property type="project" value="TreeGrafter"/>
</dbReference>
<dbReference type="RefSeq" id="WP_318350692.1">
    <property type="nucleotide sequence ID" value="NZ_AP018694.1"/>
</dbReference>
<reference evidence="7" key="1">
    <citation type="journal article" date="2020" name="Int. J. Syst. Evol. Microbiol.">
        <title>Aquipluma nitroreducens gen. nov. sp. nov., a novel facultatively anaerobic bacterium isolated from a freshwater lake.</title>
        <authorList>
            <person name="Watanabe M."/>
            <person name="Kojima H."/>
            <person name="Fukui M."/>
        </authorList>
    </citation>
    <scope>NUCLEOTIDE SEQUENCE</scope>
    <source>
        <strain evidence="7">MeG22</strain>
    </source>
</reference>
<dbReference type="Gene3D" id="2.40.420.20">
    <property type="match status" value="1"/>
</dbReference>
<dbReference type="InterPro" id="IPR058625">
    <property type="entry name" value="MdtA-like_BSH"/>
</dbReference>
<feature type="domain" description="Multidrug resistance protein MdtA-like C-terminal permuted SH3" evidence="6">
    <location>
        <begin position="270"/>
        <end position="330"/>
    </location>
</feature>
<evidence type="ECO:0000256" key="1">
    <source>
        <dbReference type="ARBA" id="ARBA00004196"/>
    </source>
</evidence>
<keyword evidence="8" id="KW-1185">Reference proteome</keyword>